<keyword evidence="1" id="KW-0472">Membrane</keyword>
<comment type="caution">
    <text evidence="2">The sequence shown here is derived from an EMBL/GenBank/DDBJ whole genome shotgun (WGS) entry which is preliminary data.</text>
</comment>
<proteinExistence type="predicted"/>
<dbReference type="InterPro" id="IPR049886">
    <property type="entry name" value="CFI_box_CTERM_dom"/>
</dbReference>
<name>A0A812F3Q9_9ARCH</name>
<keyword evidence="1" id="KW-1133">Transmembrane helix</keyword>
<evidence type="ECO:0000256" key="1">
    <source>
        <dbReference type="SAM" id="Phobius"/>
    </source>
</evidence>
<accession>A0A812F3Q9</accession>
<protein>
    <recommendedName>
        <fullName evidence="4">Copper-binding protein</fullName>
    </recommendedName>
</protein>
<dbReference type="EMBL" id="CAJNAQ010000002">
    <property type="protein sequence ID" value="CAE6486285.1"/>
    <property type="molecule type" value="Genomic_DNA"/>
</dbReference>
<evidence type="ECO:0000313" key="3">
    <source>
        <dbReference type="Proteomes" id="UP000655759"/>
    </source>
</evidence>
<evidence type="ECO:0000313" key="2">
    <source>
        <dbReference type="EMBL" id="CAE6486285.1"/>
    </source>
</evidence>
<gene>
    <name evidence="2" type="ORF">NUZ5A_20117</name>
</gene>
<sequence length="295" mass="32774">MYQTRKTIIDSNGTFFVKSLFILFLLPLLLYPAFAQSSQQLPTDKGTLLVDISTDPPEPSTGSLTKLKINFINPTTKKTQEHVDYKVTVTKGEEPVFGPIPLTHTSEGTATIPVQFRENGEHKITINIEGILFQPIPQETVTFTTVIGKAAAQPIGQQQNPQGGGCLIATATYGSELSPQVQLLREVRDNVVFDSTSGRAFMSGFNQFYYSFSPTVADWERQNPAFKEMVKITITPMLYTLSVLNTVDVDSEQKMLGYGIGIILLNVSVYLVAPAVIIILLYRARIRRRKVHQTV</sequence>
<dbReference type="Proteomes" id="UP000655759">
    <property type="component" value="Unassembled WGS sequence"/>
</dbReference>
<dbReference type="AlphaFoldDB" id="A0A812F3Q9"/>
<evidence type="ECO:0008006" key="4">
    <source>
        <dbReference type="Google" id="ProtNLM"/>
    </source>
</evidence>
<feature type="transmembrane region" description="Helical" evidence="1">
    <location>
        <begin position="255"/>
        <end position="282"/>
    </location>
</feature>
<organism evidence="2 3">
    <name type="scientific">Candidatus Nitrosotenuis uzonensis</name>
    <dbReference type="NCBI Taxonomy" id="1407055"/>
    <lineage>
        <taxon>Archaea</taxon>
        <taxon>Nitrososphaerota</taxon>
        <taxon>Candidatus Nitrosotenuis</taxon>
    </lineage>
</organism>
<keyword evidence="1" id="KW-0812">Transmembrane</keyword>
<dbReference type="NCBIfam" id="NF041770">
    <property type="entry name" value="CFI_box_CTERM"/>
    <property type="match status" value="1"/>
</dbReference>
<reference evidence="2" key="1">
    <citation type="submission" date="2021-02" db="EMBL/GenBank/DDBJ databases">
        <authorList>
            <person name="Han P."/>
        </authorList>
    </citation>
    <scope>NUCLEOTIDE SEQUENCE</scope>
    <source>
        <strain evidence="2">Candidatus Nitrosotenuis uzonensis 5A</strain>
    </source>
</reference>